<feature type="signal peptide" evidence="1">
    <location>
        <begin position="1"/>
        <end position="23"/>
    </location>
</feature>
<feature type="chain" id="PRO_5016940808" description="DUF995 domain-containing protein" evidence="1">
    <location>
        <begin position="24"/>
        <end position="136"/>
    </location>
</feature>
<gene>
    <name evidence="2" type="ORF">DCS45_18300</name>
</gene>
<dbReference type="Proteomes" id="UP000264719">
    <property type="component" value="Unassembled WGS sequence"/>
</dbReference>
<dbReference type="EMBL" id="DMVW01000175">
    <property type="protein sequence ID" value="HAR53807.1"/>
    <property type="molecule type" value="Genomic_DNA"/>
</dbReference>
<proteinExistence type="predicted"/>
<organism evidence="2 3">
    <name type="scientific">Roseovarius nubinhibens</name>
    <dbReference type="NCBI Taxonomy" id="314263"/>
    <lineage>
        <taxon>Bacteria</taxon>
        <taxon>Pseudomonadati</taxon>
        <taxon>Pseudomonadota</taxon>
        <taxon>Alphaproteobacteria</taxon>
        <taxon>Rhodobacterales</taxon>
        <taxon>Roseobacteraceae</taxon>
        <taxon>Roseovarius</taxon>
    </lineage>
</organism>
<evidence type="ECO:0000313" key="2">
    <source>
        <dbReference type="EMBL" id="HAR53807.1"/>
    </source>
</evidence>
<accession>A0A348WGZ5</accession>
<comment type="caution">
    <text evidence="2">The sequence shown here is derived from an EMBL/GenBank/DDBJ whole genome shotgun (WGS) entry which is preliminary data.</text>
</comment>
<dbReference type="RefSeq" id="WP_339850986.1">
    <property type="nucleotide sequence ID" value="NZ_CAXAXR010000001.1"/>
</dbReference>
<evidence type="ECO:0008006" key="4">
    <source>
        <dbReference type="Google" id="ProtNLM"/>
    </source>
</evidence>
<protein>
    <recommendedName>
        <fullName evidence="4">DUF995 domain-containing protein</fullName>
    </recommendedName>
</protein>
<evidence type="ECO:0000313" key="3">
    <source>
        <dbReference type="Proteomes" id="UP000264719"/>
    </source>
</evidence>
<name>A0A348WGZ5_9RHOB</name>
<sequence length="136" mass="15138">MRVVATYLALIGAIAGLPATGLAGQSMSAAEFDAYTRGKTFYYGRDGSAYGGEEYLDDRRVRWSFLDGQCQDGRWYEEGGNICFTYEHLDEPQCWSFERGARGLVARFESDPSRLELYEVEQSAEPLHCLGPDVGA</sequence>
<evidence type="ECO:0000256" key="1">
    <source>
        <dbReference type="SAM" id="SignalP"/>
    </source>
</evidence>
<reference evidence="2 3" key="1">
    <citation type="journal article" date="2018" name="Nat. Biotechnol.">
        <title>A standardized bacterial taxonomy based on genome phylogeny substantially revises the tree of life.</title>
        <authorList>
            <person name="Parks D.H."/>
            <person name="Chuvochina M."/>
            <person name="Waite D.W."/>
            <person name="Rinke C."/>
            <person name="Skarshewski A."/>
            <person name="Chaumeil P.A."/>
            <person name="Hugenholtz P."/>
        </authorList>
    </citation>
    <scope>NUCLEOTIDE SEQUENCE [LARGE SCALE GENOMIC DNA]</scope>
    <source>
        <strain evidence="2">UBA9169</strain>
    </source>
</reference>
<keyword evidence="1" id="KW-0732">Signal</keyword>
<dbReference type="AlphaFoldDB" id="A0A348WGZ5"/>